<dbReference type="PRINTS" id="PR00469">
    <property type="entry name" value="PNDRDTASEII"/>
</dbReference>
<dbReference type="GO" id="GO:0004497">
    <property type="term" value="F:monooxygenase activity"/>
    <property type="evidence" value="ECO:0007669"/>
    <property type="project" value="TreeGrafter"/>
</dbReference>
<protein>
    <submittedName>
        <fullName evidence="2">NAD(P)/FAD-dependent oxidoreductase</fullName>
    </submittedName>
</protein>
<dbReference type="InterPro" id="IPR000960">
    <property type="entry name" value="Flavin_mOase"/>
</dbReference>
<dbReference type="InterPro" id="IPR036188">
    <property type="entry name" value="FAD/NAD-bd_sf"/>
</dbReference>
<comment type="caution">
    <text evidence="2">The sequence shown here is derived from an EMBL/GenBank/DDBJ whole genome shotgun (WGS) entry which is preliminary data.</text>
</comment>
<dbReference type="PIRSF" id="PIRSF000332">
    <property type="entry name" value="FMO"/>
    <property type="match status" value="1"/>
</dbReference>
<dbReference type="PANTHER" id="PTHR43539">
    <property type="entry name" value="FLAVIN-BINDING MONOOXYGENASE-LIKE PROTEIN (AFU_ORTHOLOGUE AFUA_4G09220)"/>
    <property type="match status" value="1"/>
</dbReference>
<dbReference type="Gene3D" id="3.50.50.60">
    <property type="entry name" value="FAD/NAD(P)-binding domain"/>
    <property type="match status" value="1"/>
</dbReference>
<evidence type="ECO:0000313" key="3">
    <source>
        <dbReference type="Proteomes" id="UP000635245"/>
    </source>
</evidence>
<dbReference type="PRINTS" id="PR00368">
    <property type="entry name" value="FADPNR"/>
</dbReference>
<dbReference type="RefSeq" id="WP_200322730.1">
    <property type="nucleotide sequence ID" value="NZ_JAENJH010000007.1"/>
</dbReference>
<dbReference type="GO" id="GO:0050661">
    <property type="term" value="F:NADP binding"/>
    <property type="evidence" value="ECO:0007669"/>
    <property type="project" value="InterPro"/>
</dbReference>
<keyword evidence="1" id="KW-0560">Oxidoreductase</keyword>
<proteinExistence type="predicted"/>
<dbReference type="Proteomes" id="UP000635245">
    <property type="component" value="Unassembled WGS sequence"/>
</dbReference>
<sequence length="347" mass="36888">MSTALIIGGGQSGLAAAGALREQGFRPVVLEAGPDPAGSWPRYYDSLTLFTPAWFNQLPGMALPGDPQRYPHRDEVADYLRAYAGRLDCEVHTGRRVRAVRTGGDGYVAETEDGSTFTARAVVAATGTFDRPHRPELPGLERFAGTVLHSADYRHPGPFAGKRVVVVGGGNSAVQIAVELAAHARVSLATRKPVEFLTAEGRGNAVFWRVLAAFGTLPVAPLFGDGSGGVPVLDTGGYRRALTSGDPDRRDLFTGAEGHELTWRDGTREHVDTVILATGYRPSLDYLRPLGALSLTGRPLQHRGIASLHPGIGFVGLEGQRTVLSASIRGVAADAAVVARRLRERVG</sequence>
<organism evidence="2 3">
    <name type="scientific">Prauserella cavernicola</name>
    <dbReference type="NCBI Taxonomy" id="2800127"/>
    <lineage>
        <taxon>Bacteria</taxon>
        <taxon>Bacillati</taxon>
        <taxon>Actinomycetota</taxon>
        <taxon>Actinomycetes</taxon>
        <taxon>Pseudonocardiales</taxon>
        <taxon>Pseudonocardiaceae</taxon>
        <taxon>Prauserella</taxon>
    </lineage>
</organism>
<dbReference type="SUPFAM" id="SSF51905">
    <property type="entry name" value="FAD/NAD(P)-binding domain"/>
    <property type="match status" value="2"/>
</dbReference>
<reference evidence="2" key="1">
    <citation type="submission" date="2020-12" db="EMBL/GenBank/DDBJ databases">
        <title>Prauserella sp. ASG 168, a novel actinomycete isolated from cave rock.</title>
        <authorList>
            <person name="Suriyachadkun C."/>
        </authorList>
    </citation>
    <scope>NUCLEOTIDE SEQUENCE</scope>
    <source>
        <strain evidence="2">ASG 168</strain>
    </source>
</reference>
<gene>
    <name evidence="2" type="ORF">JHE00_25830</name>
</gene>
<dbReference type="Pfam" id="PF13738">
    <property type="entry name" value="Pyr_redox_3"/>
    <property type="match status" value="1"/>
</dbReference>
<evidence type="ECO:0000256" key="1">
    <source>
        <dbReference type="ARBA" id="ARBA00023002"/>
    </source>
</evidence>
<keyword evidence="3" id="KW-1185">Reference proteome</keyword>
<dbReference type="PANTHER" id="PTHR43539:SF78">
    <property type="entry name" value="FLAVIN-CONTAINING MONOOXYGENASE"/>
    <property type="match status" value="1"/>
</dbReference>
<dbReference type="EMBL" id="JAENJH010000007">
    <property type="protein sequence ID" value="MBK1787763.1"/>
    <property type="molecule type" value="Genomic_DNA"/>
</dbReference>
<accession>A0A934QYT6</accession>
<dbReference type="AlphaFoldDB" id="A0A934QYT6"/>
<name>A0A934QYT6_9PSEU</name>
<dbReference type="InterPro" id="IPR050982">
    <property type="entry name" value="Auxin_biosynth/cation_transpt"/>
</dbReference>
<dbReference type="GO" id="GO:0050660">
    <property type="term" value="F:flavin adenine dinucleotide binding"/>
    <property type="evidence" value="ECO:0007669"/>
    <property type="project" value="InterPro"/>
</dbReference>
<evidence type="ECO:0000313" key="2">
    <source>
        <dbReference type="EMBL" id="MBK1787763.1"/>
    </source>
</evidence>